<dbReference type="SUPFAM" id="SSF54534">
    <property type="entry name" value="FKBP-like"/>
    <property type="match status" value="1"/>
</dbReference>
<evidence type="ECO:0000313" key="1">
    <source>
        <dbReference type="EMBL" id="VBA50107.1"/>
    </source>
</evidence>
<organism evidence="1 2">
    <name type="scientific">Mycobacterium pseudokansasii</name>
    <dbReference type="NCBI Taxonomy" id="2341080"/>
    <lineage>
        <taxon>Bacteria</taxon>
        <taxon>Bacillati</taxon>
        <taxon>Actinomycetota</taxon>
        <taxon>Actinomycetes</taxon>
        <taxon>Mycobacteriales</taxon>
        <taxon>Mycobacteriaceae</taxon>
        <taxon>Mycobacterium</taxon>
    </lineage>
</organism>
<dbReference type="AlphaFoldDB" id="A0A498QRG1"/>
<keyword evidence="1" id="KW-0251">Elongation factor</keyword>
<sequence length="84" mass="8926">MARRDVTVRHHDTADIEYIETFLRGARGAEHRDVEVYSLRSPLGAAVAGALPGDERSFTLPGCATLTVTLVCAGPYGVHMAGAT</sequence>
<keyword evidence="2" id="KW-1185">Reference proteome</keyword>
<dbReference type="Proteomes" id="UP000268285">
    <property type="component" value="Unassembled WGS sequence"/>
</dbReference>
<dbReference type="RefSeq" id="WP_051490382.1">
    <property type="nucleotide sequence ID" value="NZ_JAIENV010000069.1"/>
</dbReference>
<dbReference type="EMBL" id="UPHU01000001">
    <property type="protein sequence ID" value="VBA50107.1"/>
    <property type="molecule type" value="Genomic_DNA"/>
</dbReference>
<dbReference type="GO" id="GO:0003746">
    <property type="term" value="F:translation elongation factor activity"/>
    <property type="evidence" value="ECO:0007669"/>
    <property type="project" value="UniProtKB-KW"/>
</dbReference>
<proteinExistence type="predicted"/>
<protein>
    <submittedName>
        <fullName evidence="1">Transcription elongation factor GreA</fullName>
    </submittedName>
</protein>
<name>A0A498QRG1_9MYCO</name>
<dbReference type="OrthoDB" id="5118809at2"/>
<evidence type="ECO:0000313" key="2">
    <source>
        <dbReference type="Proteomes" id="UP000268285"/>
    </source>
</evidence>
<accession>A0A498QRG1</accession>
<gene>
    <name evidence="1" type="primary">greA_1</name>
    <name evidence="1" type="ORF">LAUMK142_02380</name>
</gene>
<keyword evidence="1" id="KW-0648">Protein biosynthesis</keyword>
<reference evidence="1 2" key="1">
    <citation type="submission" date="2018-09" db="EMBL/GenBank/DDBJ databases">
        <authorList>
            <person name="Tagini F."/>
        </authorList>
    </citation>
    <scope>NUCLEOTIDE SEQUENCE [LARGE SCALE GENOMIC DNA]</scope>
    <source>
        <strain evidence="1 2">MK142</strain>
    </source>
</reference>